<dbReference type="InterPro" id="IPR005119">
    <property type="entry name" value="LysR_subst-bd"/>
</dbReference>
<dbReference type="Pfam" id="PF03466">
    <property type="entry name" value="LysR_substrate"/>
    <property type="match status" value="1"/>
</dbReference>
<reference evidence="6" key="1">
    <citation type="submission" date="2019-08" db="EMBL/GenBank/DDBJ databases">
        <authorList>
            <person name="Kucharzyk K."/>
            <person name="Murdoch R.W."/>
            <person name="Higgins S."/>
            <person name="Loffler F."/>
        </authorList>
    </citation>
    <scope>NUCLEOTIDE SEQUENCE</scope>
</reference>
<accession>A0A645CFF4</accession>
<name>A0A645CFF4_9ZZZZ</name>
<dbReference type="EMBL" id="VSSQ01026805">
    <property type="protein sequence ID" value="MPM75706.1"/>
    <property type="molecule type" value="Genomic_DNA"/>
</dbReference>
<dbReference type="SUPFAM" id="SSF53850">
    <property type="entry name" value="Periplasmic binding protein-like II"/>
    <property type="match status" value="1"/>
</dbReference>
<feature type="domain" description="HTH lysR-type" evidence="5">
    <location>
        <begin position="1"/>
        <end position="32"/>
    </location>
</feature>
<evidence type="ECO:0000259" key="5">
    <source>
        <dbReference type="PROSITE" id="PS50931"/>
    </source>
</evidence>
<keyword evidence="3" id="KW-0238">DNA-binding</keyword>
<comment type="caution">
    <text evidence="6">The sequence shown here is derived from an EMBL/GenBank/DDBJ whole genome shotgun (WGS) entry which is preliminary data.</text>
</comment>
<sequence>MNQPNLSKSIRELEDDLGIAIFDRTAKGVVPTEKGREFLGYARSILTQVAEMEALYRPTDDKKTRFDLCAPRASYVSQALTEVIHSLGPDADYSIDYREAGAMRTIKQVANGVNQIGVIRYQTLYETNYLNALTERSLQSEPIWEFSCVAIISNRHPLAQSEQITDHDLIEYTEIRYGDGSIPSLPVNQAREIAQAIEAKKTITVYERASQLELISRIDTVYALASPAPQEVLDRFDLVQKRVDIAGNTYRDVLIYRTGYHLSRLDRLLIEKLRDSAARAIQES</sequence>
<keyword evidence="2" id="KW-0805">Transcription regulation</keyword>
<evidence type="ECO:0000256" key="1">
    <source>
        <dbReference type="ARBA" id="ARBA00009437"/>
    </source>
</evidence>
<dbReference type="SUPFAM" id="SSF46785">
    <property type="entry name" value="Winged helix' DNA-binding domain"/>
    <property type="match status" value="1"/>
</dbReference>
<dbReference type="InterPro" id="IPR000847">
    <property type="entry name" value="LysR_HTH_N"/>
</dbReference>
<evidence type="ECO:0000256" key="4">
    <source>
        <dbReference type="ARBA" id="ARBA00023163"/>
    </source>
</evidence>
<dbReference type="InterPro" id="IPR036388">
    <property type="entry name" value="WH-like_DNA-bd_sf"/>
</dbReference>
<gene>
    <name evidence="6" type="ORF">SDC9_122700</name>
</gene>
<evidence type="ECO:0000256" key="3">
    <source>
        <dbReference type="ARBA" id="ARBA00023125"/>
    </source>
</evidence>
<dbReference type="Pfam" id="PF00126">
    <property type="entry name" value="HTH_1"/>
    <property type="match status" value="1"/>
</dbReference>
<evidence type="ECO:0000256" key="2">
    <source>
        <dbReference type="ARBA" id="ARBA00023015"/>
    </source>
</evidence>
<organism evidence="6">
    <name type="scientific">bioreactor metagenome</name>
    <dbReference type="NCBI Taxonomy" id="1076179"/>
    <lineage>
        <taxon>unclassified sequences</taxon>
        <taxon>metagenomes</taxon>
        <taxon>ecological metagenomes</taxon>
    </lineage>
</organism>
<protein>
    <recommendedName>
        <fullName evidence="5">HTH lysR-type domain-containing protein</fullName>
    </recommendedName>
</protein>
<dbReference type="PANTHER" id="PTHR30346">
    <property type="entry name" value="TRANSCRIPTIONAL DUAL REGULATOR HCAR-RELATED"/>
    <property type="match status" value="1"/>
</dbReference>
<dbReference type="GO" id="GO:0032993">
    <property type="term" value="C:protein-DNA complex"/>
    <property type="evidence" value="ECO:0007669"/>
    <property type="project" value="TreeGrafter"/>
</dbReference>
<keyword evidence="4" id="KW-0804">Transcription</keyword>
<dbReference type="PANTHER" id="PTHR30346:SF0">
    <property type="entry name" value="HCA OPERON TRANSCRIPTIONAL ACTIVATOR HCAR"/>
    <property type="match status" value="1"/>
</dbReference>
<dbReference type="Gene3D" id="1.10.10.10">
    <property type="entry name" value="Winged helix-like DNA-binding domain superfamily/Winged helix DNA-binding domain"/>
    <property type="match status" value="1"/>
</dbReference>
<dbReference type="AlphaFoldDB" id="A0A645CFF4"/>
<comment type="similarity">
    <text evidence="1">Belongs to the LysR transcriptional regulatory family.</text>
</comment>
<dbReference type="PROSITE" id="PS50931">
    <property type="entry name" value="HTH_LYSR"/>
    <property type="match status" value="1"/>
</dbReference>
<proteinExistence type="inferred from homology"/>
<dbReference type="InterPro" id="IPR036390">
    <property type="entry name" value="WH_DNA-bd_sf"/>
</dbReference>
<dbReference type="GO" id="GO:0003700">
    <property type="term" value="F:DNA-binding transcription factor activity"/>
    <property type="evidence" value="ECO:0007669"/>
    <property type="project" value="InterPro"/>
</dbReference>
<dbReference type="GO" id="GO:0003677">
    <property type="term" value="F:DNA binding"/>
    <property type="evidence" value="ECO:0007669"/>
    <property type="project" value="UniProtKB-KW"/>
</dbReference>
<evidence type="ECO:0000313" key="6">
    <source>
        <dbReference type="EMBL" id="MPM75706.1"/>
    </source>
</evidence>